<dbReference type="OrthoDB" id="26970at2759"/>
<gene>
    <name evidence="2" type="ORF">KQP761_LOCUS18217</name>
</gene>
<proteinExistence type="inferred from homology"/>
<comment type="similarity">
    <text evidence="1">Belongs to the RRN3 family.</text>
</comment>
<evidence type="ECO:0000313" key="2">
    <source>
        <dbReference type="EMBL" id="CAF1558971.1"/>
    </source>
</evidence>
<comment type="caution">
    <text evidence="2">The sequence shown here is derived from an EMBL/GenBank/DDBJ whole genome shotgun (WGS) entry which is preliminary data.</text>
</comment>
<dbReference type="GO" id="GO:0001181">
    <property type="term" value="F:RNA polymerase I general transcription initiation factor activity"/>
    <property type="evidence" value="ECO:0007669"/>
    <property type="project" value="InterPro"/>
</dbReference>
<dbReference type="PANTHER" id="PTHR12790">
    <property type="entry name" value="TRANSCRIPTION INITIATION FACTOR IA RRN3"/>
    <property type="match status" value="1"/>
</dbReference>
<name>A0A815XL67_9BILA</name>
<dbReference type="EMBL" id="CAJNOW010009255">
    <property type="protein sequence ID" value="CAF1558971.1"/>
    <property type="molecule type" value="Genomic_DNA"/>
</dbReference>
<sequence>MLQTISIDQVKESLDQFNRGHRYMYNTLTSTIKENQSNEAWFIHLLDELRDNVDLFENMNEQFLDFLQLQIDWIKLSKNVLDTFGVFQITLISCNTKHAQRYLSFLFTIFTIPEISASRLPLHDFAHETLQHIVLIVPLASTLLCPIAEQHFPFMTKETNTQIIYVKNLL</sequence>
<dbReference type="Pfam" id="PF05327">
    <property type="entry name" value="RRN3"/>
    <property type="match status" value="1"/>
</dbReference>
<evidence type="ECO:0000256" key="1">
    <source>
        <dbReference type="ARBA" id="ARBA00010098"/>
    </source>
</evidence>
<reference evidence="2" key="1">
    <citation type="submission" date="2021-02" db="EMBL/GenBank/DDBJ databases">
        <authorList>
            <person name="Nowell W R."/>
        </authorList>
    </citation>
    <scope>NUCLEOTIDE SEQUENCE</scope>
</reference>
<evidence type="ECO:0000313" key="3">
    <source>
        <dbReference type="Proteomes" id="UP000663834"/>
    </source>
</evidence>
<protein>
    <submittedName>
        <fullName evidence="2">Uncharacterized protein</fullName>
    </submittedName>
</protein>
<dbReference type="PANTHER" id="PTHR12790:SF0">
    <property type="entry name" value="RNA POLYMERASE I-SPECIFIC TRANSCRIPTION INITIATION FACTOR RRN3-RELATED"/>
    <property type="match status" value="1"/>
</dbReference>
<dbReference type="AlphaFoldDB" id="A0A815XL67"/>
<feature type="non-terminal residue" evidence="2">
    <location>
        <position position="1"/>
    </location>
</feature>
<dbReference type="GO" id="GO:0006361">
    <property type="term" value="P:transcription initiation at RNA polymerase I promoter"/>
    <property type="evidence" value="ECO:0007669"/>
    <property type="project" value="InterPro"/>
</dbReference>
<dbReference type="Proteomes" id="UP000663834">
    <property type="component" value="Unassembled WGS sequence"/>
</dbReference>
<dbReference type="InterPro" id="IPR007991">
    <property type="entry name" value="RNA_pol_I_trans_ini_fac_RRN3"/>
</dbReference>
<organism evidence="2 3">
    <name type="scientific">Rotaria magnacalcarata</name>
    <dbReference type="NCBI Taxonomy" id="392030"/>
    <lineage>
        <taxon>Eukaryota</taxon>
        <taxon>Metazoa</taxon>
        <taxon>Spiralia</taxon>
        <taxon>Gnathifera</taxon>
        <taxon>Rotifera</taxon>
        <taxon>Eurotatoria</taxon>
        <taxon>Bdelloidea</taxon>
        <taxon>Philodinida</taxon>
        <taxon>Philodinidae</taxon>
        <taxon>Rotaria</taxon>
    </lineage>
</organism>
<dbReference type="GO" id="GO:0005634">
    <property type="term" value="C:nucleus"/>
    <property type="evidence" value="ECO:0007669"/>
    <property type="project" value="TreeGrafter"/>
</dbReference>
<dbReference type="GO" id="GO:0001042">
    <property type="term" value="F:RNA polymerase I core binding"/>
    <property type="evidence" value="ECO:0007669"/>
    <property type="project" value="TreeGrafter"/>
</dbReference>
<accession>A0A815XL67</accession>